<dbReference type="EMBL" id="BMLV01000005">
    <property type="protein sequence ID" value="GGP05319.1"/>
    <property type="molecule type" value="Genomic_DNA"/>
</dbReference>
<evidence type="ECO:0000256" key="1">
    <source>
        <dbReference type="ARBA" id="ARBA00022676"/>
    </source>
</evidence>
<dbReference type="Proteomes" id="UP000620064">
    <property type="component" value="Unassembled WGS sequence"/>
</dbReference>
<sequence>MAINDGSSDRSIEILKEYQKKEARLKIFSQENKGVSAARNLGLDNAKGEYITFVDADDWLHPATLGHYIDIVEHEGSDIIISQFLTQKSTEKQTELSIENSERKDIEQKIFPKFIESDYYNSVCNKFYTNDLIKKSRAQFPVGVRIAEDAQFNHQVFSLAQKISETQFQSYFYREVEGSATKNVVRNDYLQSNVAIYQYDYQKYFGNSISDIEILRLKKRRFFRSIIALIYIYFHPKNQFSWGQRFSKIKEIINHEVVKQVFSDDALKQNLGRYDQAIFNAIQSKNILKLYLYTLYSYIRNQ</sequence>
<dbReference type="SUPFAM" id="SSF53448">
    <property type="entry name" value="Nucleotide-diphospho-sugar transferases"/>
    <property type="match status" value="1"/>
</dbReference>
<evidence type="ECO:0000256" key="2">
    <source>
        <dbReference type="ARBA" id="ARBA00022679"/>
    </source>
</evidence>
<dbReference type="Pfam" id="PF00535">
    <property type="entry name" value="Glycos_transf_2"/>
    <property type="match status" value="1"/>
</dbReference>
<dbReference type="PANTHER" id="PTHR22916:SF51">
    <property type="entry name" value="GLYCOSYLTRANSFERASE EPSH-RELATED"/>
    <property type="match status" value="1"/>
</dbReference>
<keyword evidence="2" id="KW-0808">Transferase</keyword>
<evidence type="ECO:0000259" key="3">
    <source>
        <dbReference type="Pfam" id="PF00535"/>
    </source>
</evidence>
<evidence type="ECO:0000313" key="5">
    <source>
        <dbReference type="Proteomes" id="UP000620064"/>
    </source>
</evidence>
<organism evidence="4 5">
    <name type="scientific">Cloacibacterium rupense</name>
    <dbReference type="NCBI Taxonomy" id="517423"/>
    <lineage>
        <taxon>Bacteria</taxon>
        <taxon>Pseudomonadati</taxon>
        <taxon>Bacteroidota</taxon>
        <taxon>Flavobacteriia</taxon>
        <taxon>Flavobacteriales</taxon>
        <taxon>Weeksellaceae</taxon>
    </lineage>
</organism>
<reference evidence="5" key="1">
    <citation type="journal article" date="2019" name="Int. J. Syst. Evol. Microbiol.">
        <title>The Global Catalogue of Microorganisms (GCM) 10K type strain sequencing project: providing services to taxonomists for standard genome sequencing and annotation.</title>
        <authorList>
            <consortium name="The Broad Institute Genomics Platform"/>
            <consortium name="The Broad Institute Genome Sequencing Center for Infectious Disease"/>
            <person name="Wu L."/>
            <person name="Ma J."/>
        </authorList>
    </citation>
    <scope>NUCLEOTIDE SEQUENCE [LARGE SCALE GENOMIC DNA]</scope>
    <source>
        <strain evidence="5">CGMCC 1.7656</strain>
    </source>
</reference>
<accession>A0ABQ2NLN4</accession>
<gene>
    <name evidence="4" type="ORF">GCM10010992_20930</name>
</gene>
<dbReference type="PANTHER" id="PTHR22916">
    <property type="entry name" value="GLYCOSYLTRANSFERASE"/>
    <property type="match status" value="1"/>
</dbReference>
<dbReference type="Gene3D" id="3.90.550.10">
    <property type="entry name" value="Spore Coat Polysaccharide Biosynthesis Protein SpsA, Chain A"/>
    <property type="match status" value="1"/>
</dbReference>
<keyword evidence="5" id="KW-1185">Reference proteome</keyword>
<name>A0ABQ2NLN4_9FLAO</name>
<keyword evidence="1" id="KW-0328">Glycosyltransferase</keyword>
<dbReference type="InterPro" id="IPR001173">
    <property type="entry name" value="Glyco_trans_2-like"/>
</dbReference>
<evidence type="ECO:0000313" key="4">
    <source>
        <dbReference type="EMBL" id="GGP05319.1"/>
    </source>
</evidence>
<comment type="caution">
    <text evidence="4">The sequence shown here is derived from an EMBL/GenBank/DDBJ whole genome shotgun (WGS) entry which is preliminary data.</text>
</comment>
<dbReference type="CDD" id="cd00761">
    <property type="entry name" value="Glyco_tranf_GTA_type"/>
    <property type="match status" value="1"/>
</dbReference>
<dbReference type="InterPro" id="IPR029044">
    <property type="entry name" value="Nucleotide-diphossugar_trans"/>
</dbReference>
<feature type="domain" description="Glycosyltransferase 2-like" evidence="3">
    <location>
        <begin position="3"/>
        <end position="113"/>
    </location>
</feature>
<protein>
    <recommendedName>
        <fullName evidence="3">Glycosyltransferase 2-like domain-containing protein</fullName>
    </recommendedName>
</protein>
<proteinExistence type="predicted"/>